<feature type="transmembrane region" description="Helical" evidence="7">
    <location>
        <begin position="128"/>
        <end position="146"/>
    </location>
</feature>
<dbReference type="InterPro" id="IPR014265">
    <property type="entry name" value="XrtA/PrsK"/>
</dbReference>
<keyword evidence="7" id="KW-1133">Transmembrane helix</keyword>
<dbReference type="SUPFAM" id="SSF55781">
    <property type="entry name" value="GAF domain-like"/>
    <property type="match status" value="1"/>
</dbReference>
<evidence type="ECO:0000256" key="6">
    <source>
        <dbReference type="ARBA" id="ARBA00022840"/>
    </source>
</evidence>
<dbReference type="InterPro" id="IPR003594">
    <property type="entry name" value="HATPase_dom"/>
</dbReference>
<sequence length="694" mass="76305">MALGSQLSAVAAFLALAALALTLWRRRPAAPWVGLAALLSAAWAGDLAWEGLRADAAVTGATGMLGLARSAGWYAVLLAVLARFQGDLPERVRTLRLWRGGLALFLAATLLASLLGPVSDATMAWRTLASLLLAVAGLVLVEQLFRNTPLQKRWEVKFLCLGVGAMFAFDLFLFADLVLFQAVDRPTWQARGAVNALVVPLIAASMHRQPQRSEEPTVSRQLAFHSAALIGAGIYLLLVGAGGYLLRRTGGDWGALLQVALLFGAVLLLVLLLSSGSFRTRLRVLINKNFFNYKYDYHDEWLRFTHTLSGEHGELPFRQRAIEAIAELVDSFGGLLWARDRHGDYRLEGVLNLGDPDHPPEPGDGELATFLAESGWVIDLDEYRRGQHPYGDLSLPAWLVGSPRYWLVVPLLQGEGLTGFAVLAHPRAPWPLEWEDRDLLKTAGRQLAVYVALAQTDEALLEARQFETFHRLAAFLVHDLKNVSGQLSLVLSNAERYRDNPEFVASAFDTVRHARDRLDRTLAQLRNAQPEPAAPAQRVELDEVLHRVVERCADAEPLPQLQVDGRVQVVGDRERLISVLAHLVRNAQEATPADGQVRLQMGERDQWGYIVIEDTGQGMDEQFIREQLFQPFQTTKGNAGMGIGVYEAREYIAQLGGRIDVRSCPGQGTVFTVRLVARGSSGSRPGLANVQVAS</sequence>
<dbReference type="PANTHER" id="PTHR44936:SF10">
    <property type="entry name" value="SENSOR PROTEIN RSTB"/>
    <property type="match status" value="1"/>
</dbReference>
<dbReference type="InterPro" id="IPR004358">
    <property type="entry name" value="Sig_transdc_His_kin-like_C"/>
</dbReference>
<keyword evidence="7" id="KW-0812">Transmembrane</keyword>
<comment type="caution">
    <text evidence="9">The sequence shown here is derived from an EMBL/GenBank/DDBJ whole genome shotgun (WGS) entry which is preliminary data.</text>
</comment>
<gene>
    <name evidence="9" type="ORF">CKO13_06085</name>
</gene>
<evidence type="ECO:0000259" key="8">
    <source>
        <dbReference type="PROSITE" id="PS50109"/>
    </source>
</evidence>
<keyword evidence="10" id="KW-1185">Reference proteome</keyword>
<organism evidence="9 10">
    <name type="scientific">Halorhodospira neutriphila</name>
    <dbReference type="NCBI Taxonomy" id="168379"/>
    <lineage>
        <taxon>Bacteria</taxon>
        <taxon>Pseudomonadati</taxon>
        <taxon>Pseudomonadota</taxon>
        <taxon>Gammaproteobacteria</taxon>
        <taxon>Chromatiales</taxon>
        <taxon>Ectothiorhodospiraceae</taxon>
        <taxon>Halorhodospira</taxon>
    </lineage>
</organism>
<evidence type="ECO:0000313" key="9">
    <source>
        <dbReference type="EMBL" id="MBK1726599.1"/>
    </source>
</evidence>
<feature type="transmembrane region" description="Helical" evidence="7">
    <location>
        <begin position="253"/>
        <end position="273"/>
    </location>
</feature>
<dbReference type="SMART" id="SM00387">
    <property type="entry name" value="HATPase_c"/>
    <property type="match status" value="1"/>
</dbReference>
<keyword evidence="6" id="KW-0067">ATP-binding</keyword>
<protein>
    <recommendedName>
        <fullName evidence="2">histidine kinase</fullName>
        <ecNumber evidence="2">2.7.13.3</ecNumber>
    </recommendedName>
</protein>
<keyword evidence="3" id="KW-0808">Transferase</keyword>
<keyword evidence="5 9" id="KW-0418">Kinase</keyword>
<dbReference type="GO" id="GO:0016301">
    <property type="term" value="F:kinase activity"/>
    <property type="evidence" value="ECO:0007669"/>
    <property type="project" value="UniProtKB-KW"/>
</dbReference>
<dbReference type="Proteomes" id="UP000738126">
    <property type="component" value="Unassembled WGS sequence"/>
</dbReference>
<dbReference type="PROSITE" id="PS50109">
    <property type="entry name" value="HIS_KIN"/>
    <property type="match status" value="1"/>
</dbReference>
<dbReference type="SUPFAM" id="SSF55874">
    <property type="entry name" value="ATPase domain of HSP90 chaperone/DNA topoisomerase II/histidine kinase"/>
    <property type="match status" value="1"/>
</dbReference>
<dbReference type="Pfam" id="PF02518">
    <property type="entry name" value="HATPase_c"/>
    <property type="match status" value="1"/>
</dbReference>
<dbReference type="EMBL" id="NRSH01000053">
    <property type="protein sequence ID" value="MBK1726599.1"/>
    <property type="molecule type" value="Genomic_DNA"/>
</dbReference>
<evidence type="ECO:0000256" key="5">
    <source>
        <dbReference type="ARBA" id="ARBA00022777"/>
    </source>
</evidence>
<dbReference type="NCBIfam" id="TIGR02916">
    <property type="entry name" value="PEP_his_kin"/>
    <property type="match status" value="1"/>
</dbReference>
<evidence type="ECO:0000256" key="2">
    <source>
        <dbReference type="ARBA" id="ARBA00012438"/>
    </source>
</evidence>
<dbReference type="PRINTS" id="PR00344">
    <property type="entry name" value="BCTRLSENSOR"/>
</dbReference>
<dbReference type="InterPro" id="IPR029016">
    <property type="entry name" value="GAF-like_dom_sf"/>
</dbReference>
<feature type="transmembrane region" description="Helical" evidence="7">
    <location>
        <begin position="96"/>
        <end position="116"/>
    </location>
</feature>
<keyword evidence="4" id="KW-0547">Nucleotide-binding</keyword>
<evidence type="ECO:0000313" key="10">
    <source>
        <dbReference type="Proteomes" id="UP000738126"/>
    </source>
</evidence>
<dbReference type="Gene3D" id="3.30.450.40">
    <property type="match status" value="1"/>
</dbReference>
<comment type="catalytic activity">
    <reaction evidence="1">
        <text>ATP + protein L-histidine = ADP + protein N-phospho-L-histidine.</text>
        <dbReference type="EC" id="2.7.13.3"/>
    </reaction>
</comment>
<dbReference type="InterPro" id="IPR050980">
    <property type="entry name" value="2C_sensor_his_kinase"/>
</dbReference>
<dbReference type="InterPro" id="IPR005467">
    <property type="entry name" value="His_kinase_dom"/>
</dbReference>
<evidence type="ECO:0000256" key="4">
    <source>
        <dbReference type="ARBA" id="ARBA00022741"/>
    </source>
</evidence>
<feature type="transmembrane region" description="Helical" evidence="7">
    <location>
        <begin position="61"/>
        <end position="84"/>
    </location>
</feature>
<accession>A0ABS1E710</accession>
<feature type="transmembrane region" description="Helical" evidence="7">
    <location>
        <begin position="227"/>
        <end position="247"/>
    </location>
</feature>
<reference evidence="9 10" key="1">
    <citation type="journal article" date="2020" name="Microorganisms">
        <title>Osmotic Adaptation and Compatible Solute Biosynthesis of Phototrophic Bacteria as Revealed from Genome Analyses.</title>
        <authorList>
            <person name="Imhoff J.F."/>
            <person name="Rahn T."/>
            <person name="Kunzel S."/>
            <person name="Keller A."/>
            <person name="Neulinger S.C."/>
        </authorList>
    </citation>
    <scope>NUCLEOTIDE SEQUENCE [LARGE SCALE GENOMIC DNA]</scope>
    <source>
        <strain evidence="9 10">DSM 15116</strain>
    </source>
</reference>
<evidence type="ECO:0000256" key="3">
    <source>
        <dbReference type="ARBA" id="ARBA00022679"/>
    </source>
</evidence>
<dbReference type="Gene3D" id="3.30.565.10">
    <property type="entry name" value="Histidine kinase-like ATPase, C-terminal domain"/>
    <property type="match status" value="1"/>
</dbReference>
<evidence type="ECO:0000256" key="1">
    <source>
        <dbReference type="ARBA" id="ARBA00000085"/>
    </source>
</evidence>
<proteinExistence type="predicted"/>
<dbReference type="EC" id="2.7.13.3" evidence="2"/>
<evidence type="ECO:0000256" key="7">
    <source>
        <dbReference type="SAM" id="Phobius"/>
    </source>
</evidence>
<name>A0ABS1E710_9GAMM</name>
<keyword evidence="7" id="KW-0472">Membrane</keyword>
<feature type="transmembrane region" description="Helical" evidence="7">
    <location>
        <begin position="31"/>
        <end position="49"/>
    </location>
</feature>
<dbReference type="InterPro" id="IPR036890">
    <property type="entry name" value="HATPase_C_sf"/>
</dbReference>
<feature type="transmembrane region" description="Helical" evidence="7">
    <location>
        <begin position="158"/>
        <end position="182"/>
    </location>
</feature>
<dbReference type="PANTHER" id="PTHR44936">
    <property type="entry name" value="SENSOR PROTEIN CREC"/>
    <property type="match status" value="1"/>
</dbReference>
<feature type="domain" description="Histidine kinase" evidence="8">
    <location>
        <begin position="475"/>
        <end position="679"/>
    </location>
</feature>
<feature type="transmembrane region" description="Helical" evidence="7">
    <location>
        <begin position="6"/>
        <end position="24"/>
    </location>
</feature>